<evidence type="ECO:0000313" key="2">
    <source>
        <dbReference type="EMBL" id="TYI09713.1"/>
    </source>
</evidence>
<gene>
    <name evidence="2" type="ORF">ES332_A09G092500v1</name>
</gene>
<evidence type="ECO:0000313" key="3">
    <source>
        <dbReference type="Proteomes" id="UP000322667"/>
    </source>
</evidence>
<evidence type="ECO:0000256" key="1">
    <source>
        <dbReference type="SAM" id="MobiDB-lite"/>
    </source>
</evidence>
<name>A0A5D2P1U2_GOSTO</name>
<dbReference type="Proteomes" id="UP000322667">
    <property type="component" value="Chromosome A09"/>
</dbReference>
<proteinExistence type="predicted"/>
<sequence length="52" mass="5561">MDSILGFRPLLAPSSALHSSTVDGGRGSNKRAFQPLIKPCLKAKPSKSRKPI</sequence>
<dbReference type="AlphaFoldDB" id="A0A5D2P1U2"/>
<accession>A0A5D2P1U2</accession>
<reference evidence="2 3" key="1">
    <citation type="submission" date="2019-07" db="EMBL/GenBank/DDBJ databases">
        <title>WGS assembly of Gossypium tomentosum.</title>
        <authorList>
            <person name="Chen Z.J."/>
            <person name="Sreedasyam A."/>
            <person name="Ando A."/>
            <person name="Song Q."/>
            <person name="De L."/>
            <person name="Hulse-Kemp A."/>
            <person name="Ding M."/>
            <person name="Ye W."/>
            <person name="Kirkbride R."/>
            <person name="Jenkins J."/>
            <person name="Plott C."/>
            <person name="Lovell J."/>
            <person name="Lin Y.-M."/>
            <person name="Vaughn R."/>
            <person name="Liu B."/>
            <person name="Li W."/>
            <person name="Simpson S."/>
            <person name="Scheffler B."/>
            <person name="Saski C."/>
            <person name="Grover C."/>
            <person name="Hu G."/>
            <person name="Conover J."/>
            <person name="Carlson J."/>
            <person name="Shu S."/>
            <person name="Boston L."/>
            <person name="Williams M."/>
            <person name="Peterson D."/>
            <person name="Mcgee K."/>
            <person name="Jones D."/>
            <person name="Wendel J."/>
            <person name="Stelly D."/>
            <person name="Grimwood J."/>
            <person name="Schmutz J."/>
        </authorList>
    </citation>
    <scope>NUCLEOTIDE SEQUENCE [LARGE SCALE GENOMIC DNA]</scope>
    <source>
        <strain evidence="2">7179.01</strain>
    </source>
</reference>
<organism evidence="2 3">
    <name type="scientific">Gossypium tomentosum</name>
    <name type="common">Hawaiian cotton</name>
    <name type="synonym">Gossypium sandvicense</name>
    <dbReference type="NCBI Taxonomy" id="34277"/>
    <lineage>
        <taxon>Eukaryota</taxon>
        <taxon>Viridiplantae</taxon>
        <taxon>Streptophyta</taxon>
        <taxon>Embryophyta</taxon>
        <taxon>Tracheophyta</taxon>
        <taxon>Spermatophyta</taxon>
        <taxon>Magnoliopsida</taxon>
        <taxon>eudicotyledons</taxon>
        <taxon>Gunneridae</taxon>
        <taxon>Pentapetalae</taxon>
        <taxon>rosids</taxon>
        <taxon>malvids</taxon>
        <taxon>Malvales</taxon>
        <taxon>Malvaceae</taxon>
        <taxon>Malvoideae</taxon>
        <taxon>Gossypium</taxon>
    </lineage>
</organism>
<dbReference type="EMBL" id="CM017618">
    <property type="protein sequence ID" value="TYI09713.1"/>
    <property type="molecule type" value="Genomic_DNA"/>
</dbReference>
<keyword evidence="3" id="KW-1185">Reference proteome</keyword>
<feature type="region of interest" description="Disordered" evidence="1">
    <location>
        <begin position="15"/>
        <end position="35"/>
    </location>
</feature>
<protein>
    <submittedName>
        <fullName evidence="2">Uncharacterized protein</fullName>
    </submittedName>
</protein>